<dbReference type="UniPathway" id="UPA00109">
    <property type="reaction ID" value="UER00182"/>
</dbReference>
<gene>
    <name evidence="16" type="ORF">SARC_00462</name>
</gene>
<dbReference type="GO" id="GO:0006002">
    <property type="term" value="P:fructose 6-phosphate metabolic process"/>
    <property type="evidence" value="ECO:0007669"/>
    <property type="project" value="InterPro"/>
</dbReference>
<dbReference type="PANTHER" id="PTHR13697">
    <property type="entry name" value="PHOSPHOFRUCTOKINASE"/>
    <property type="match status" value="1"/>
</dbReference>
<evidence type="ECO:0000256" key="5">
    <source>
        <dbReference type="ARBA" id="ARBA00022490"/>
    </source>
</evidence>
<evidence type="ECO:0000256" key="8">
    <source>
        <dbReference type="ARBA" id="ARBA00022723"/>
    </source>
</evidence>
<evidence type="ECO:0000256" key="10">
    <source>
        <dbReference type="ARBA" id="ARBA00022777"/>
    </source>
</evidence>
<evidence type="ECO:0000256" key="13">
    <source>
        <dbReference type="ARBA" id="ARBA00023152"/>
    </source>
</evidence>
<evidence type="ECO:0000313" key="17">
    <source>
        <dbReference type="Proteomes" id="UP000054560"/>
    </source>
</evidence>
<evidence type="ECO:0000259" key="15">
    <source>
        <dbReference type="Pfam" id="PF00365"/>
    </source>
</evidence>
<accession>A0A0L0GEI5</accession>
<keyword evidence="11" id="KW-0067">ATP-binding</keyword>
<dbReference type="FunFam" id="3.40.50.460:FF:000007">
    <property type="entry name" value="ATP-dependent 6-phosphofructokinase"/>
    <property type="match status" value="1"/>
</dbReference>
<dbReference type="GO" id="GO:0005945">
    <property type="term" value="C:6-phosphofructokinase complex"/>
    <property type="evidence" value="ECO:0007669"/>
    <property type="project" value="TreeGrafter"/>
</dbReference>
<dbReference type="Gene3D" id="3.40.50.460">
    <property type="entry name" value="Phosphofructokinase domain"/>
    <property type="match status" value="2"/>
</dbReference>
<comment type="catalytic activity">
    <reaction evidence="14">
        <text>beta-D-fructose 6-phosphate + ATP = beta-D-fructose 1,6-bisphosphate + ADP + H(+)</text>
        <dbReference type="Rhea" id="RHEA:16109"/>
        <dbReference type="ChEBI" id="CHEBI:15378"/>
        <dbReference type="ChEBI" id="CHEBI:30616"/>
        <dbReference type="ChEBI" id="CHEBI:32966"/>
        <dbReference type="ChEBI" id="CHEBI:57634"/>
        <dbReference type="ChEBI" id="CHEBI:456216"/>
        <dbReference type="EC" id="2.7.1.11"/>
    </reaction>
</comment>
<dbReference type="InterPro" id="IPR015912">
    <property type="entry name" value="Phosphofructokinase_CS"/>
</dbReference>
<comment type="cofactor">
    <cofactor evidence="1">
        <name>Mg(2+)</name>
        <dbReference type="ChEBI" id="CHEBI:18420"/>
    </cofactor>
</comment>
<keyword evidence="6" id="KW-0021">Allosteric enzyme</keyword>
<evidence type="ECO:0000256" key="7">
    <source>
        <dbReference type="ARBA" id="ARBA00022679"/>
    </source>
</evidence>
<keyword evidence="10" id="KW-0418">Kinase</keyword>
<comment type="pathway">
    <text evidence="3">Carbohydrate degradation; glycolysis; D-glyceraldehyde 3-phosphate and glycerone phosphate from D-glucose: step 3/4.</text>
</comment>
<dbReference type="InterPro" id="IPR035966">
    <property type="entry name" value="PKF_sf"/>
</dbReference>
<dbReference type="InterPro" id="IPR022953">
    <property type="entry name" value="ATP_PFK"/>
</dbReference>
<dbReference type="Gene3D" id="3.40.50.450">
    <property type="match status" value="2"/>
</dbReference>
<dbReference type="GO" id="GO:0003872">
    <property type="term" value="F:6-phosphofructokinase activity"/>
    <property type="evidence" value="ECO:0007669"/>
    <property type="project" value="UniProtKB-EC"/>
</dbReference>
<dbReference type="GO" id="GO:0016208">
    <property type="term" value="F:AMP binding"/>
    <property type="evidence" value="ECO:0007669"/>
    <property type="project" value="TreeGrafter"/>
</dbReference>
<evidence type="ECO:0000256" key="11">
    <source>
        <dbReference type="ARBA" id="ARBA00022840"/>
    </source>
</evidence>
<dbReference type="GO" id="GO:0048029">
    <property type="term" value="F:monosaccharide binding"/>
    <property type="evidence" value="ECO:0007669"/>
    <property type="project" value="TreeGrafter"/>
</dbReference>
<dbReference type="GeneID" id="25900966"/>
<dbReference type="OrthoDB" id="537915at2759"/>
<keyword evidence="8" id="KW-0479">Metal-binding</keyword>
<dbReference type="NCBIfam" id="TIGR02478">
    <property type="entry name" value="6PF1K_euk"/>
    <property type="match status" value="1"/>
</dbReference>
<dbReference type="PRINTS" id="PR00476">
    <property type="entry name" value="PHFRCTKINASE"/>
</dbReference>
<dbReference type="Pfam" id="PF00365">
    <property type="entry name" value="PFK"/>
    <property type="match status" value="2"/>
</dbReference>
<comment type="subcellular location">
    <subcellularLocation>
        <location evidence="2">Cytoplasm</location>
    </subcellularLocation>
</comment>
<evidence type="ECO:0000256" key="9">
    <source>
        <dbReference type="ARBA" id="ARBA00022741"/>
    </source>
</evidence>
<dbReference type="eggNOG" id="KOG2440">
    <property type="taxonomic scope" value="Eukaryota"/>
</dbReference>
<feature type="domain" description="Phosphofructokinase" evidence="15">
    <location>
        <begin position="7"/>
        <end position="267"/>
    </location>
</feature>
<organism evidence="16 17">
    <name type="scientific">Sphaeroforma arctica JP610</name>
    <dbReference type="NCBI Taxonomy" id="667725"/>
    <lineage>
        <taxon>Eukaryota</taxon>
        <taxon>Ichthyosporea</taxon>
        <taxon>Ichthyophonida</taxon>
        <taxon>Sphaeroforma</taxon>
    </lineage>
</organism>
<dbReference type="SUPFAM" id="SSF53784">
    <property type="entry name" value="Phosphofructokinase"/>
    <property type="match status" value="2"/>
</dbReference>
<dbReference type="PANTHER" id="PTHR13697:SF4">
    <property type="entry name" value="ATP-DEPENDENT 6-PHOSPHOFRUCTOKINASE"/>
    <property type="match status" value="1"/>
</dbReference>
<dbReference type="InterPro" id="IPR000023">
    <property type="entry name" value="Phosphofructokinase_dom"/>
</dbReference>
<feature type="domain" description="Phosphofructokinase" evidence="15">
    <location>
        <begin position="351"/>
        <end position="635"/>
    </location>
</feature>
<keyword evidence="7" id="KW-0808">Transferase</keyword>
<keyword evidence="9" id="KW-0547">Nucleotide-binding</keyword>
<dbReference type="GO" id="GO:0042802">
    <property type="term" value="F:identical protein binding"/>
    <property type="evidence" value="ECO:0007669"/>
    <property type="project" value="TreeGrafter"/>
</dbReference>
<evidence type="ECO:0000256" key="3">
    <source>
        <dbReference type="ARBA" id="ARBA00004679"/>
    </source>
</evidence>
<dbReference type="InterPro" id="IPR009161">
    <property type="entry name" value="6-Pfructokinase_euk"/>
</dbReference>
<dbReference type="GO" id="GO:0030388">
    <property type="term" value="P:fructose 1,6-bisphosphate metabolic process"/>
    <property type="evidence" value="ECO:0007669"/>
    <property type="project" value="TreeGrafter"/>
</dbReference>
<evidence type="ECO:0000313" key="16">
    <source>
        <dbReference type="EMBL" id="KNC87425.1"/>
    </source>
</evidence>
<keyword evidence="17" id="KW-1185">Reference proteome</keyword>
<keyword evidence="12" id="KW-0460">Magnesium</keyword>
<sequence>MYQGGDNIKKMEWADVNMIIHRGGTIIGSARCMKFRERKGRLQAAENLLKCKITNLIACGGDGSLTGANLFRLEWPSLLEELVAEGRVTQALADECSYLNLVGLVGSIDNDMVYEGDLTIGTDTALNRIVESIDAVTTTAASHLRTFVMEVMGRYCGYLAWAAGIATAADFVLIPESPPDVDNWEEVMCSKLAKRRSRGQRLCLVIVAEGAIDRHGKEISAEHVKNVIVERLQHDTRITILGHVQRGGQTSAYDRLMATITSAAAVEKVLVAKQGDPATIVGMKGSKCIFAPLVETVQATQKVAELTINLNFAGAIKQRGKNFDRDYAFHLQINGTDVRLADGVKAGEHGVGLVHVGAPAAGLNSATRATTRYMLNHGWKVFGVSDGFQGLAEGRLKELGWIEVGGWHMSGGSRLGVNRKLPNEVGIEQCVATIKANNLNALFIHGGFEAFNAAVQLKEAREKHPELNIPILVIPCTISNNVPGTDWSLGSDTALNAVCDAIDRTKVSASSSKHRVFLVETQGANCGFLAGMSALASGAHKAWVPEESCCVADLKTDIEMIRNRVSRGGQYSVIVKNDKCNASYDLDFFTSLYSQEAQGKFSVRDCSLGHLCQGMYPSPLDRVRSAQLAAFAVETVLKSLNESGDKPVGVVGHRDGSCRMTSIDELLPEADCEKRVWKKQWFLKYLPLVGLLSGYELGVDGPKVLHDMFDMNE</sequence>
<reference evidence="16 17" key="1">
    <citation type="submission" date="2011-02" db="EMBL/GenBank/DDBJ databases">
        <title>The Genome Sequence of Sphaeroforma arctica JP610.</title>
        <authorList>
            <consortium name="The Broad Institute Genome Sequencing Platform"/>
            <person name="Russ C."/>
            <person name="Cuomo C."/>
            <person name="Young S.K."/>
            <person name="Zeng Q."/>
            <person name="Gargeya S."/>
            <person name="Alvarado L."/>
            <person name="Berlin A."/>
            <person name="Chapman S.B."/>
            <person name="Chen Z."/>
            <person name="Freedman E."/>
            <person name="Gellesch M."/>
            <person name="Goldberg J."/>
            <person name="Griggs A."/>
            <person name="Gujja S."/>
            <person name="Heilman E."/>
            <person name="Heiman D."/>
            <person name="Howarth C."/>
            <person name="Mehta T."/>
            <person name="Neiman D."/>
            <person name="Pearson M."/>
            <person name="Roberts A."/>
            <person name="Saif S."/>
            <person name="Shea T."/>
            <person name="Shenoy N."/>
            <person name="Sisk P."/>
            <person name="Stolte C."/>
            <person name="Sykes S."/>
            <person name="White J."/>
            <person name="Yandava C."/>
            <person name="Burger G."/>
            <person name="Gray M.W."/>
            <person name="Holland P.W.H."/>
            <person name="King N."/>
            <person name="Lang F.B.F."/>
            <person name="Roger A.J."/>
            <person name="Ruiz-Trillo I."/>
            <person name="Haas B."/>
            <person name="Nusbaum C."/>
            <person name="Birren B."/>
        </authorList>
    </citation>
    <scope>NUCLEOTIDE SEQUENCE [LARGE SCALE GENOMIC DNA]</scope>
    <source>
        <strain evidence="16 17">JP610</strain>
    </source>
</reference>
<dbReference type="EMBL" id="KQ241610">
    <property type="protein sequence ID" value="KNC87425.1"/>
    <property type="molecule type" value="Genomic_DNA"/>
</dbReference>
<dbReference type="PROSITE" id="PS00433">
    <property type="entry name" value="PHOSPHOFRUCTOKINASE"/>
    <property type="match status" value="1"/>
</dbReference>
<dbReference type="STRING" id="667725.A0A0L0GEI5"/>
<dbReference type="GO" id="GO:0061621">
    <property type="term" value="P:canonical glycolysis"/>
    <property type="evidence" value="ECO:0007669"/>
    <property type="project" value="TreeGrafter"/>
</dbReference>
<dbReference type="GO" id="GO:0070095">
    <property type="term" value="F:fructose-6-phosphate binding"/>
    <property type="evidence" value="ECO:0007669"/>
    <property type="project" value="TreeGrafter"/>
</dbReference>
<proteinExistence type="predicted"/>
<evidence type="ECO:0000256" key="6">
    <source>
        <dbReference type="ARBA" id="ARBA00022533"/>
    </source>
</evidence>
<evidence type="ECO:0000256" key="1">
    <source>
        <dbReference type="ARBA" id="ARBA00001946"/>
    </source>
</evidence>
<dbReference type="RefSeq" id="XP_014161327.1">
    <property type="nucleotide sequence ID" value="XM_014305852.1"/>
</dbReference>
<dbReference type="Proteomes" id="UP000054560">
    <property type="component" value="Unassembled WGS sequence"/>
</dbReference>
<keyword evidence="5" id="KW-0963">Cytoplasm</keyword>
<dbReference type="GO" id="GO:0005524">
    <property type="term" value="F:ATP binding"/>
    <property type="evidence" value="ECO:0007669"/>
    <property type="project" value="UniProtKB-KW"/>
</dbReference>
<dbReference type="EC" id="2.7.1.11" evidence="4"/>
<evidence type="ECO:0000256" key="14">
    <source>
        <dbReference type="ARBA" id="ARBA00048070"/>
    </source>
</evidence>
<name>A0A0L0GEI5_9EUKA</name>
<evidence type="ECO:0000256" key="12">
    <source>
        <dbReference type="ARBA" id="ARBA00022842"/>
    </source>
</evidence>
<dbReference type="GO" id="GO:0046872">
    <property type="term" value="F:metal ion binding"/>
    <property type="evidence" value="ECO:0007669"/>
    <property type="project" value="UniProtKB-KW"/>
</dbReference>
<keyword evidence="13" id="KW-0324">Glycolysis</keyword>
<evidence type="ECO:0000256" key="2">
    <source>
        <dbReference type="ARBA" id="ARBA00004496"/>
    </source>
</evidence>
<dbReference type="AlphaFoldDB" id="A0A0L0GEI5"/>
<evidence type="ECO:0000256" key="4">
    <source>
        <dbReference type="ARBA" id="ARBA00012055"/>
    </source>
</evidence>
<protein>
    <recommendedName>
        <fullName evidence="4">6-phosphofructokinase</fullName>
        <ecNumber evidence="4">2.7.1.11</ecNumber>
    </recommendedName>
</protein>